<proteinExistence type="predicted"/>
<evidence type="ECO:0000313" key="3">
    <source>
        <dbReference type="EMBL" id="OQE09953.1"/>
    </source>
</evidence>
<reference evidence="4" key="1">
    <citation type="journal article" date="2017" name="Nat. Microbiol.">
        <title>Global analysis of biosynthetic gene clusters reveals vast potential of secondary metabolite production in Penicillium species.</title>
        <authorList>
            <person name="Nielsen J.C."/>
            <person name="Grijseels S."/>
            <person name="Prigent S."/>
            <person name="Ji B."/>
            <person name="Dainat J."/>
            <person name="Nielsen K.F."/>
            <person name="Frisvad J.C."/>
            <person name="Workman M."/>
            <person name="Nielsen J."/>
        </authorList>
    </citation>
    <scope>NUCLEOTIDE SEQUENCE [LARGE SCALE GENOMIC DNA]</scope>
    <source>
        <strain evidence="4">IBT 29486</strain>
    </source>
</reference>
<dbReference type="Pfam" id="PF12697">
    <property type="entry name" value="Abhydrolase_6"/>
    <property type="match status" value="1"/>
</dbReference>
<dbReference type="STRING" id="29845.A0A1V6S8M3"/>
<dbReference type="EMBL" id="MDYP01000005">
    <property type="protein sequence ID" value="OQE09953.1"/>
    <property type="molecule type" value="Genomic_DNA"/>
</dbReference>
<dbReference type="Gene3D" id="3.40.50.1820">
    <property type="entry name" value="alpha/beta hydrolase"/>
    <property type="match status" value="1"/>
</dbReference>
<dbReference type="InterPro" id="IPR029058">
    <property type="entry name" value="AB_hydrolase_fold"/>
</dbReference>
<dbReference type="GO" id="GO:0017000">
    <property type="term" value="P:antibiotic biosynthetic process"/>
    <property type="evidence" value="ECO:0007669"/>
    <property type="project" value="UniProtKB-ARBA"/>
</dbReference>
<gene>
    <name evidence="3" type="ORF">PENVUL_c005G05184</name>
</gene>
<name>A0A1V6S8M3_9EURO</name>
<evidence type="ECO:0000313" key="4">
    <source>
        <dbReference type="Proteomes" id="UP000191518"/>
    </source>
</evidence>
<evidence type="ECO:0000259" key="2">
    <source>
        <dbReference type="Pfam" id="PF12697"/>
    </source>
</evidence>
<organism evidence="3 4">
    <name type="scientific">Penicillium vulpinum</name>
    <dbReference type="NCBI Taxonomy" id="29845"/>
    <lineage>
        <taxon>Eukaryota</taxon>
        <taxon>Fungi</taxon>
        <taxon>Dikarya</taxon>
        <taxon>Ascomycota</taxon>
        <taxon>Pezizomycotina</taxon>
        <taxon>Eurotiomycetes</taxon>
        <taxon>Eurotiomycetidae</taxon>
        <taxon>Eurotiales</taxon>
        <taxon>Aspergillaceae</taxon>
        <taxon>Penicillium</taxon>
    </lineage>
</organism>
<sequence>MASPFRIVEHIVPTQHIREYPGATANSQEHPLHLAVKQYIPLDNPNPQPGDITILAAHANGFPKELYEPLWEEIYARSKQNGMRIRGIWMADVAQEGQSSVINEDSLGNDPSWFDHPRDLLHLVNVKRAEMPRPIVGIGHSMGGAHLTQLCLMHPRLIHTLVLLDPVIQPQTTQLDGLSLQINQRQIAKTTQLSTHRRDIWPSRQSAAEGFRRSPFYQAWDPRVLSRWIEYGLRDLPTAIHPLDPNTPIDKTTGPPVTLRTPLHQEVFTFSRPNYTNIPNSNKPVNRLTHPDLDANHPHNYPFYRPEPARIFSQLPFLRPSVLYIFAGKSDMCTPAMRADKLANTGTGLGGSGGVAAGRVRDVFFEESGHLLAQEAVNECADAAVAWLTPEIRRWRDEEESFRAAWSQKSKIEKVTIDAEWLKNVPAPARRPQKGAQNGESKL</sequence>
<protein>
    <recommendedName>
        <fullName evidence="2">AB hydrolase-1 domain-containing protein</fullName>
    </recommendedName>
</protein>
<feature type="region of interest" description="Disordered" evidence="1">
    <location>
        <begin position="424"/>
        <end position="443"/>
    </location>
</feature>
<dbReference type="OrthoDB" id="94039at2759"/>
<dbReference type="GO" id="GO:0072330">
    <property type="term" value="P:monocarboxylic acid biosynthetic process"/>
    <property type="evidence" value="ECO:0007669"/>
    <property type="project" value="UniProtKB-ARBA"/>
</dbReference>
<dbReference type="Proteomes" id="UP000191518">
    <property type="component" value="Unassembled WGS sequence"/>
</dbReference>
<accession>A0A1V6S8M3</accession>
<keyword evidence="4" id="KW-1185">Reference proteome</keyword>
<dbReference type="InterPro" id="IPR000073">
    <property type="entry name" value="AB_hydrolase_1"/>
</dbReference>
<feature type="domain" description="AB hydrolase-1" evidence="2">
    <location>
        <begin position="107"/>
        <end position="382"/>
    </location>
</feature>
<dbReference type="SUPFAM" id="SSF53474">
    <property type="entry name" value="alpha/beta-Hydrolases"/>
    <property type="match status" value="1"/>
</dbReference>
<comment type="caution">
    <text evidence="3">The sequence shown here is derived from an EMBL/GenBank/DDBJ whole genome shotgun (WGS) entry which is preliminary data.</text>
</comment>
<evidence type="ECO:0000256" key="1">
    <source>
        <dbReference type="SAM" id="MobiDB-lite"/>
    </source>
</evidence>
<dbReference type="AlphaFoldDB" id="A0A1V6S8M3"/>